<dbReference type="Pfam" id="PF16805">
    <property type="entry name" value="Trans_coact"/>
    <property type="match status" value="1"/>
</dbReference>
<dbReference type="InterPro" id="IPR042071">
    <property type="entry name" value="Trans_coact_sf"/>
</dbReference>
<evidence type="ECO:0000313" key="1">
    <source>
        <dbReference type="EMBL" id="ASZ78918.1"/>
    </source>
</evidence>
<dbReference type="Proteomes" id="UP000224362">
    <property type="component" value="Segment"/>
</dbReference>
<evidence type="ECO:0000313" key="2">
    <source>
        <dbReference type="Proteomes" id="UP000224362"/>
    </source>
</evidence>
<organism evidence="1 2">
    <name type="scientific">Serratia phage 2050H1</name>
    <dbReference type="NCBI Taxonomy" id="2024250"/>
    <lineage>
        <taxon>Viruses</taxon>
        <taxon>Duplodnaviria</taxon>
        <taxon>Heunggongvirae</taxon>
        <taxon>Uroviricota</taxon>
        <taxon>Caudoviricetes</taxon>
        <taxon>Pantevenvirales</taxon>
        <taxon>Ackermannviridae</taxon>
        <taxon>Miltonvirus</taxon>
        <taxon>Miltonvirus MAM1</taxon>
    </lineage>
</organism>
<name>A0A249Y2K4_9CAUD</name>
<dbReference type="Gene3D" id="1.10.10.2850">
    <property type="entry name" value="Phage late-transcription coactivator-like"/>
    <property type="match status" value="1"/>
</dbReference>
<proteinExistence type="predicted"/>
<dbReference type="InterPro" id="IPR031836">
    <property type="entry name" value="Trans_coact"/>
</dbReference>
<accession>A0A249Y2K4</accession>
<reference evidence="1 2" key="1">
    <citation type="submission" date="2017-06" db="EMBL/GenBank/DDBJ databases">
        <authorList>
            <person name="Kim H.J."/>
            <person name="Triplett B.A."/>
        </authorList>
    </citation>
    <scope>NUCLEOTIDE SEQUENCE [LARGE SCALE GENOMIC DNA]</scope>
</reference>
<protein>
    <submittedName>
        <fullName evidence="1">Late promoter transcription factor</fullName>
    </submittedName>
</protein>
<gene>
    <name evidence="1" type="ORF">2050H1_152</name>
</gene>
<sequence>MSNPQKLITPESFSEAVMVRAMDKKESLLESMAHVVEELDIDEASIKKMVTAPLYSRLEAECNDSRLLKDKPRSKKLI</sequence>
<dbReference type="EMBL" id="MF285619">
    <property type="protein sequence ID" value="ASZ78918.1"/>
    <property type="molecule type" value="Genomic_DNA"/>
</dbReference>